<dbReference type="GO" id="GO:0016989">
    <property type="term" value="F:sigma factor antagonist activity"/>
    <property type="evidence" value="ECO:0007669"/>
    <property type="project" value="TreeGrafter"/>
</dbReference>
<dbReference type="InterPro" id="IPR032508">
    <property type="entry name" value="FecR_C"/>
</dbReference>
<evidence type="ECO:0000313" key="5">
    <source>
        <dbReference type="Proteomes" id="UP001214530"/>
    </source>
</evidence>
<evidence type="ECO:0000259" key="3">
    <source>
        <dbReference type="Pfam" id="PF16344"/>
    </source>
</evidence>
<feature type="domain" description="FecR protein" evidence="2">
    <location>
        <begin position="186"/>
        <end position="282"/>
    </location>
</feature>
<dbReference type="Gene3D" id="3.55.50.30">
    <property type="match status" value="1"/>
</dbReference>
<gene>
    <name evidence="4" type="ORF">P0Y49_14025</name>
</gene>
<reference evidence="4" key="1">
    <citation type="submission" date="2023-03" db="EMBL/GenBank/DDBJ databases">
        <title>Andean soil-derived lignocellulolytic bacterial consortium as a source of novel taxa and putative plastic-active enzymes.</title>
        <authorList>
            <person name="Diaz-Garcia L."/>
            <person name="Chuvochina M."/>
            <person name="Feuerriegel G."/>
            <person name="Bunk B."/>
            <person name="Sproer C."/>
            <person name="Streit W.R."/>
            <person name="Rodriguez L.M."/>
            <person name="Overmann J."/>
            <person name="Jimenez D.J."/>
        </authorList>
    </citation>
    <scope>NUCLEOTIDE SEQUENCE</scope>
    <source>
        <strain evidence="4">MAG 3858</strain>
    </source>
</reference>
<evidence type="ECO:0000256" key="1">
    <source>
        <dbReference type="SAM" id="Phobius"/>
    </source>
</evidence>
<dbReference type="AlphaFoldDB" id="A0AAJ5W4C2"/>
<accession>A0AAJ5W4C2</accession>
<keyword evidence="1" id="KW-1133">Transmembrane helix</keyword>
<evidence type="ECO:0000259" key="2">
    <source>
        <dbReference type="Pfam" id="PF04773"/>
    </source>
</evidence>
<feature type="transmembrane region" description="Helical" evidence="1">
    <location>
        <begin position="88"/>
        <end position="109"/>
    </location>
</feature>
<protein>
    <submittedName>
        <fullName evidence="4">FecR family protein</fullName>
    </submittedName>
</protein>
<dbReference type="Proteomes" id="UP001214530">
    <property type="component" value="Chromosome"/>
</dbReference>
<dbReference type="PANTHER" id="PTHR30273">
    <property type="entry name" value="PERIPLASMIC SIGNAL SENSOR AND SIGMA FACTOR ACTIVATOR FECR-RELATED"/>
    <property type="match status" value="1"/>
</dbReference>
<dbReference type="InterPro" id="IPR012373">
    <property type="entry name" value="Ferrdict_sens_TM"/>
</dbReference>
<organism evidence="4 5">
    <name type="scientific">Candidatus Pedobacter colombiensis</name>
    <dbReference type="NCBI Taxonomy" id="3121371"/>
    <lineage>
        <taxon>Bacteria</taxon>
        <taxon>Pseudomonadati</taxon>
        <taxon>Bacteroidota</taxon>
        <taxon>Sphingobacteriia</taxon>
        <taxon>Sphingobacteriales</taxon>
        <taxon>Sphingobacteriaceae</taxon>
        <taxon>Pedobacter</taxon>
    </lineage>
</organism>
<feature type="domain" description="Protein FecR C-terminal" evidence="3">
    <location>
        <begin position="323"/>
        <end position="391"/>
    </location>
</feature>
<keyword evidence="1" id="KW-0472">Membrane</keyword>
<dbReference type="Pfam" id="PF16344">
    <property type="entry name" value="FecR_C"/>
    <property type="match status" value="1"/>
</dbReference>
<sequence length="396" mass="44542">MEDNQKIINLFNKYISNKATIAEVEQLMNYIRSGSEDDYVTRLIEQSMFNQPELSQDIDREKRLAATHETLLKHINDQRPPKSKGFKIWTYVITAATLLLISLLGLYFLKSMRQPTKHRYVINAKDIEPGSNKAMLTLADGKRINLNDTMDGNIGSESGILIKKAGDGQLEYTTLEEQSVSMKSNTIETPNGGQYQVRLPDGTKVWLNAASKLTYPVSFMGRGLRGVTLSGEAYFQVAKDKEHPFIVKTATQQVTVLGTHFNINSYADEGRTVTTLEEGSVKVSSADRAMNLIPGQKMVTKSMGNMEVQQADLTSEMAWVNNKMTFKKSSVQEVLRQIARWYDLRIEYHGTFPDDTITGTIDRQANLATVLKIFESLQIHFALEATEKGKKLIITP</sequence>
<dbReference type="Pfam" id="PF04773">
    <property type="entry name" value="FecR"/>
    <property type="match status" value="1"/>
</dbReference>
<keyword evidence="1" id="KW-0812">Transmembrane</keyword>
<dbReference type="PANTHER" id="PTHR30273:SF2">
    <property type="entry name" value="PROTEIN FECR"/>
    <property type="match status" value="1"/>
</dbReference>
<dbReference type="InterPro" id="IPR006860">
    <property type="entry name" value="FecR"/>
</dbReference>
<dbReference type="FunFam" id="2.60.120.1440:FF:000001">
    <property type="entry name" value="Putative anti-sigma factor"/>
    <property type="match status" value="1"/>
</dbReference>
<name>A0AAJ5W4C2_9SPHI</name>
<evidence type="ECO:0000313" key="4">
    <source>
        <dbReference type="EMBL" id="WEK17916.1"/>
    </source>
</evidence>
<dbReference type="Gene3D" id="2.60.120.1440">
    <property type="match status" value="1"/>
</dbReference>
<proteinExistence type="predicted"/>
<dbReference type="EMBL" id="CP119313">
    <property type="protein sequence ID" value="WEK17916.1"/>
    <property type="molecule type" value="Genomic_DNA"/>
</dbReference>